<proteinExistence type="predicted"/>
<dbReference type="AlphaFoldDB" id="M5UPN3"/>
<accession>M5UPN3</accession>
<reference evidence="1 2" key="1">
    <citation type="journal article" date="2013" name="Mar. Genomics">
        <title>Expression of sulfatases in Rhodopirellula baltica and the diversity of sulfatases in the genus Rhodopirellula.</title>
        <authorList>
            <person name="Wegner C.E."/>
            <person name="Richter-Heitmann T."/>
            <person name="Klindworth A."/>
            <person name="Klockow C."/>
            <person name="Richter M."/>
            <person name="Achstetter T."/>
            <person name="Glockner F.O."/>
            <person name="Harder J."/>
        </authorList>
    </citation>
    <scope>NUCLEOTIDE SEQUENCE [LARGE SCALE GENOMIC DNA]</scope>
    <source>
        <strain evidence="1 2">SM41</strain>
    </source>
</reference>
<gene>
    <name evidence="1" type="ORF">RSSM_00608</name>
</gene>
<protein>
    <submittedName>
        <fullName evidence="1">Uncharacterized protein</fullName>
    </submittedName>
</protein>
<organism evidence="1 2">
    <name type="scientific">Rhodopirellula sallentina SM41</name>
    <dbReference type="NCBI Taxonomy" id="1263870"/>
    <lineage>
        <taxon>Bacteria</taxon>
        <taxon>Pseudomonadati</taxon>
        <taxon>Planctomycetota</taxon>
        <taxon>Planctomycetia</taxon>
        <taxon>Pirellulales</taxon>
        <taxon>Pirellulaceae</taxon>
        <taxon>Rhodopirellula</taxon>
    </lineage>
</organism>
<dbReference type="Proteomes" id="UP000011885">
    <property type="component" value="Unassembled WGS sequence"/>
</dbReference>
<comment type="caution">
    <text evidence="1">The sequence shown here is derived from an EMBL/GenBank/DDBJ whole genome shotgun (WGS) entry which is preliminary data.</text>
</comment>
<dbReference type="PATRIC" id="fig|1263870.3.peg.668"/>
<sequence>MDCGSDLALVRAVFIVNFLRSGPNKITLNPACPPCGGVRFTPPGIVLQGFGKT</sequence>
<keyword evidence="2" id="KW-1185">Reference proteome</keyword>
<dbReference type="EMBL" id="ANOH01000050">
    <property type="protein sequence ID" value="EMI57968.1"/>
    <property type="molecule type" value="Genomic_DNA"/>
</dbReference>
<evidence type="ECO:0000313" key="1">
    <source>
        <dbReference type="EMBL" id="EMI57968.1"/>
    </source>
</evidence>
<evidence type="ECO:0000313" key="2">
    <source>
        <dbReference type="Proteomes" id="UP000011885"/>
    </source>
</evidence>
<name>M5UPN3_9BACT</name>